<dbReference type="AlphaFoldDB" id="A0A1W1HI29"/>
<dbReference type="InterPro" id="IPR044153">
    <property type="entry name" value="PIN_Pae0151-like"/>
</dbReference>
<gene>
    <name evidence="3" type="ORF">MTBBW1_540007</name>
</gene>
<dbReference type="PANTHER" id="PTHR35901:SF1">
    <property type="entry name" value="EXONUCLEASE VAPC9"/>
    <property type="match status" value="1"/>
</dbReference>
<dbReference type="Pfam" id="PF01850">
    <property type="entry name" value="PIN"/>
    <property type="match status" value="1"/>
</dbReference>
<dbReference type="InterPro" id="IPR002716">
    <property type="entry name" value="PIN_dom"/>
</dbReference>
<dbReference type="CDD" id="cd09873">
    <property type="entry name" value="PIN_Pae0151-like"/>
    <property type="match status" value="1"/>
</dbReference>
<evidence type="ECO:0000259" key="2">
    <source>
        <dbReference type="Pfam" id="PF01850"/>
    </source>
</evidence>
<dbReference type="InterPro" id="IPR029060">
    <property type="entry name" value="PIN-like_dom_sf"/>
</dbReference>
<name>A0A1W1HI29_9BACT</name>
<keyword evidence="4" id="KW-1185">Reference proteome</keyword>
<accession>A0A1W1HI29</accession>
<dbReference type="InterPro" id="IPR051619">
    <property type="entry name" value="TypeII_TA_RNase_PINc/VapC"/>
</dbReference>
<evidence type="ECO:0000313" key="4">
    <source>
        <dbReference type="Proteomes" id="UP000191931"/>
    </source>
</evidence>
<organism evidence="3 4">
    <name type="scientific">Desulfamplus magnetovallimortis</name>
    <dbReference type="NCBI Taxonomy" id="1246637"/>
    <lineage>
        <taxon>Bacteria</taxon>
        <taxon>Pseudomonadati</taxon>
        <taxon>Thermodesulfobacteriota</taxon>
        <taxon>Desulfobacteria</taxon>
        <taxon>Desulfobacterales</taxon>
        <taxon>Desulfobacteraceae</taxon>
        <taxon>Desulfamplus</taxon>
    </lineage>
</organism>
<dbReference type="OrthoDB" id="1494007at2"/>
<sequence>MIVVDTNIISYLYLPTKYSNLAEQLLKQEPQWAAPVLWKSEFRNVLSGYLRKELYEFDSIIAILQEAEDLMSNQEYQISSLQVMNLVSKSDCSAYDCEFVALAEHLKIKLVTQDKKILQNFPQISHSLESYLALEV</sequence>
<dbReference type="SUPFAM" id="SSF88723">
    <property type="entry name" value="PIN domain-like"/>
    <property type="match status" value="1"/>
</dbReference>
<evidence type="ECO:0000256" key="1">
    <source>
        <dbReference type="ARBA" id="ARBA00022842"/>
    </source>
</evidence>
<dbReference type="Proteomes" id="UP000191931">
    <property type="component" value="Unassembled WGS sequence"/>
</dbReference>
<dbReference type="STRING" id="1246637.MTBBW1_540007"/>
<dbReference type="PANTHER" id="PTHR35901">
    <property type="entry name" value="RIBONUCLEASE VAPC3"/>
    <property type="match status" value="1"/>
</dbReference>
<feature type="domain" description="PIN" evidence="2">
    <location>
        <begin position="2"/>
        <end position="117"/>
    </location>
</feature>
<proteinExistence type="predicted"/>
<dbReference type="RefSeq" id="WP_080801387.1">
    <property type="nucleotide sequence ID" value="NZ_LT828542.1"/>
</dbReference>
<protein>
    <submittedName>
        <fullName evidence="3">Predicted nucleic acid-binding protein,contains PIN domain</fullName>
    </submittedName>
</protein>
<dbReference type="Gene3D" id="3.40.50.1010">
    <property type="entry name" value="5'-nuclease"/>
    <property type="match status" value="1"/>
</dbReference>
<dbReference type="EMBL" id="FWEV01000297">
    <property type="protein sequence ID" value="SLM32028.1"/>
    <property type="molecule type" value="Genomic_DNA"/>
</dbReference>
<keyword evidence="1" id="KW-0460">Magnesium</keyword>
<reference evidence="3 4" key="1">
    <citation type="submission" date="2017-03" db="EMBL/GenBank/DDBJ databases">
        <authorList>
            <person name="Afonso C.L."/>
            <person name="Miller P.J."/>
            <person name="Scott M.A."/>
            <person name="Spackman E."/>
            <person name="Goraichik I."/>
            <person name="Dimitrov K.M."/>
            <person name="Suarez D.L."/>
            <person name="Swayne D.E."/>
        </authorList>
    </citation>
    <scope>NUCLEOTIDE SEQUENCE [LARGE SCALE GENOMIC DNA]</scope>
    <source>
        <strain evidence="3">PRJEB14757</strain>
    </source>
</reference>
<evidence type="ECO:0000313" key="3">
    <source>
        <dbReference type="EMBL" id="SLM32028.1"/>
    </source>
</evidence>